<reference evidence="3" key="1">
    <citation type="submission" date="2023-03" db="EMBL/GenBank/DDBJ databases">
        <title>Massive genome expansion in bonnet fungi (Mycena s.s.) driven by repeated elements and novel gene families across ecological guilds.</title>
        <authorList>
            <consortium name="Lawrence Berkeley National Laboratory"/>
            <person name="Harder C.B."/>
            <person name="Miyauchi S."/>
            <person name="Viragh M."/>
            <person name="Kuo A."/>
            <person name="Thoen E."/>
            <person name="Andreopoulos B."/>
            <person name="Lu D."/>
            <person name="Skrede I."/>
            <person name="Drula E."/>
            <person name="Henrissat B."/>
            <person name="Morin E."/>
            <person name="Kohler A."/>
            <person name="Barry K."/>
            <person name="LaButti K."/>
            <person name="Morin E."/>
            <person name="Salamov A."/>
            <person name="Lipzen A."/>
            <person name="Mereny Z."/>
            <person name="Hegedus B."/>
            <person name="Baldrian P."/>
            <person name="Stursova M."/>
            <person name="Weitz H."/>
            <person name="Taylor A."/>
            <person name="Grigoriev I.V."/>
            <person name="Nagy L.G."/>
            <person name="Martin F."/>
            <person name="Kauserud H."/>
        </authorList>
    </citation>
    <scope>NUCLEOTIDE SEQUENCE</scope>
    <source>
        <strain evidence="3">CBHHK200</strain>
    </source>
</reference>
<feature type="transmembrane region" description="Helical" evidence="2">
    <location>
        <begin position="304"/>
        <end position="323"/>
    </location>
</feature>
<keyword evidence="2" id="KW-0812">Transmembrane</keyword>
<feature type="compositionally biased region" description="Acidic residues" evidence="1">
    <location>
        <begin position="55"/>
        <end position="71"/>
    </location>
</feature>
<dbReference type="Proteomes" id="UP001218188">
    <property type="component" value="Unassembled WGS sequence"/>
</dbReference>
<evidence type="ECO:0000313" key="4">
    <source>
        <dbReference type="Proteomes" id="UP001218188"/>
    </source>
</evidence>
<accession>A0AAD6XCS7</accession>
<protein>
    <submittedName>
        <fullName evidence="3">Uncharacterized protein</fullName>
    </submittedName>
</protein>
<keyword evidence="4" id="KW-1185">Reference proteome</keyword>
<feature type="region of interest" description="Disordered" evidence="1">
    <location>
        <begin position="48"/>
        <end position="121"/>
    </location>
</feature>
<proteinExistence type="predicted"/>
<keyword evidence="2" id="KW-0472">Membrane</keyword>
<gene>
    <name evidence="3" type="ORF">C8F04DRAFT_1229139</name>
</gene>
<dbReference type="AlphaFoldDB" id="A0AAD6XCS7"/>
<evidence type="ECO:0000256" key="1">
    <source>
        <dbReference type="SAM" id="MobiDB-lite"/>
    </source>
</evidence>
<keyword evidence="2" id="KW-1133">Transmembrane helix</keyword>
<feature type="region of interest" description="Disordered" evidence="1">
    <location>
        <begin position="255"/>
        <end position="283"/>
    </location>
</feature>
<comment type="caution">
    <text evidence="3">The sequence shown here is derived from an EMBL/GenBank/DDBJ whole genome shotgun (WGS) entry which is preliminary data.</text>
</comment>
<organism evidence="3 4">
    <name type="scientific">Mycena alexandri</name>
    <dbReference type="NCBI Taxonomy" id="1745969"/>
    <lineage>
        <taxon>Eukaryota</taxon>
        <taxon>Fungi</taxon>
        <taxon>Dikarya</taxon>
        <taxon>Basidiomycota</taxon>
        <taxon>Agaricomycotina</taxon>
        <taxon>Agaricomycetes</taxon>
        <taxon>Agaricomycetidae</taxon>
        <taxon>Agaricales</taxon>
        <taxon>Marasmiineae</taxon>
        <taxon>Mycenaceae</taxon>
        <taxon>Mycena</taxon>
    </lineage>
</organism>
<dbReference type="EMBL" id="JARJCM010000009">
    <property type="protein sequence ID" value="KAJ7043625.1"/>
    <property type="molecule type" value="Genomic_DNA"/>
</dbReference>
<name>A0AAD6XCS7_9AGAR</name>
<dbReference type="Gene3D" id="3.60.130.30">
    <property type="match status" value="1"/>
</dbReference>
<evidence type="ECO:0000256" key="2">
    <source>
        <dbReference type="SAM" id="Phobius"/>
    </source>
</evidence>
<feature type="compositionally biased region" description="Pro residues" evidence="1">
    <location>
        <begin position="79"/>
        <end position="88"/>
    </location>
</feature>
<evidence type="ECO:0000313" key="3">
    <source>
        <dbReference type="EMBL" id="KAJ7043625.1"/>
    </source>
</evidence>
<sequence>MAFALPPRTLRSGKEFSTFDMVVGHGAALSTPEYFDVADCLNKRIAQQEALGTADEPDDINPESGEEEDDPLPFWINPNPSPPPPPPPRPRRPHDTPPTAMDFKKEGSKRRRARKRAEVQERNGTPGIKAIHLKRRDEALGTTIQVGVDIDDLPHSKPAWIGNRNAQEDHTFEDGMGGRIYTDDEIWELTGERGMRYINWLGVLSIPIIDSHGRIIAVLGGTPRDVEGWRIITDRAATLMETKATRLRHTDEQLNHRRAQEPYPSVSRGPSYGGGQTEPCSLKNSKRNTRVTDELLKDESFQHLIRFANLLFFIFAPVLFMYCQTQMALLRDWNPSMVWNAAVTVFAACTFNFGPHALTVPHLDFGNLAWGWCVITALGRFNPDRGGHLILWDLKLVIRFPPGSTILIPSAIIRHSNVPIDANEFRCSFVQYTAGGLFRFIRNGFKTDHVFELTATKQEKWERAQESKTRWQEGVAMYSTIDSLRS</sequence>